<dbReference type="PROSITE" id="PS50110">
    <property type="entry name" value="RESPONSE_REGULATORY"/>
    <property type="match status" value="1"/>
</dbReference>
<dbReference type="InterPro" id="IPR017053">
    <property type="entry name" value="Response_reg_B-typ_pln"/>
</dbReference>
<dbReference type="InterPro" id="IPR001005">
    <property type="entry name" value="SANT/Myb"/>
</dbReference>
<proteinExistence type="inferred from homology"/>
<dbReference type="SUPFAM" id="SSF52172">
    <property type="entry name" value="CheY-like"/>
    <property type="match status" value="1"/>
</dbReference>
<feature type="region of interest" description="Disordered" evidence="12">
    <location>
        <begin position="1"/>
        <end position="24"/>
    </location>
</feature>
<dbReference type="InterPro" id="IPR009057">
    <property type="entry name" value="Homeodomain-like_sf"/>
</dbReference>
<feature type="compositionally biased region" description="Acidic residues" evidence="12">
    <location>
        <begin position="198"/>
        <end position="208"/>
    </location>
</feature>
<evidence type="ECO:0000256" key="8">
    <source>
        <dbReference type="ARBA" id="ARBA00023163"/>
    </source>
</evidence>
<evidence type="ECO:0000256" key="4">
    <source>
        <dbReference type="ARBA" id="ARBA00023012"/>
    </source>
</evidence>
<evidence type="ECO:0000313" key="15">
    <source>
        <dbReference type="EMBL" id="WOK96093.1"/>
    </source>
</evidence>
<evidence type="ECO:0000256" key="3">
    <source>
        <dbReference type="ARBA" id="ARBA00022553"/>
    </source>
</evidence>
<dbReference type="SUPFAM" id="SSF46689">
    <property type="entry name" value="Homeodomain-like"/>
    <property type="match status" value="1"/>
</dbReference>
<keyword evidence="9 10" id="KW-0539">Nucleus</keyword>
<keyword evidence="6 10" id="KW-0238">DNA-binding</keyword>
<sequence length="690" mass="76009">MLEFAHLKTDPSRAASTLGNSGGQPPEFPAGLRVLLVDDDATCLKILAKMLRKCLYDVTTCSQAAVALSILRQKKGWFDLVLSDVYMPDMDGFKLLEHIGLEMDLPVIMMSSDDHKDVVMKGITHGACDYIIKPVRMESLRNIWQHVVRKKRNELKELENSGSLEESDRRKAADEGDNASSASVGNGKSEKRQRGEGKDEDEEDVLDEHEDHSHTKKPRVVWSADLHQKFLTAVNQLGVDKAVPKKILEMMNVHGLTRENVASHLQKYRLYLRRVSTPQNQGFFDAHYTSSHEATYNSVGSNDGFNLHGLSVSSQHPPQSLAPIHSEQRIATSTGMGILAVDQLGFINSRIQVTGASNIISSSLQQMNNKPMSNLRGCSKNIELGQLGQSHQVAQPYGGINLQFGEGTSNFLTLPSSAPTSFSLPGGTISGQLSKSLSMHMTEHSHEEQFSMFQQSTLDITLPGQPQPRGQLLDEVASHNSRLASTLTEPAPPDDIANCIWGRLGTDANMLTSLPAKYMDAPYNRFPRSLYVGGQDGVVNRSAGGSCFDSFISTCNLKGTNNHVSDEHQSRSRNWKLQKVNLPYQSGQEVGLEQSTIDGHSSLMGHQGATNISAGTVTEEILLMKNKIDNERGSSSQHQRTNLVENSIRVNYEVSSDISYQNLHDELMKVVQGQKQDGFGRADADFNIQV</sequence>
<comment type="subcellular location">
    <subcellularLocation>
        <location evidence="1 10">Nucleus</location>
    </subcellularLocation>
</comment>
<comment type="similarity">
    <text evidence="2">Belongs to the ARR family. Type-B subfamily.</text>
</comment>
<dbReference type="EMBL" id="CP136891">
    <property type="protein sequence ID" value="WOK96093.1"/>
    <property type="molecule type" value="Genomic_DNA"/>
</dbReference>
<evidence type="ECO:0000256" key="1">
    <source>
        <dbReference type="ARBA" id="ARBA00004123"/>
    </source>
</evidence>
<accession>A0AAQ3JTE1</accession>
<feature type="compositionally biased region" description="Basic and acidic residues" evidence="12">
    <location>
        <begin position="188"/>
        <end position="197"/>
    </location>
</feature>
<protein>
    <recommendedName>
        <fullName evidence="10">Two-component response regulator</fullName>
    </recommendedName>
</protein>
<dbReference type="PIRSF" id="PIRSF036392">
    <property type="entry name" value="RR_ARR_type-B"/>
    <property type="match status" value="1"/>
</dbReference>
<dbReference type="GO" id="GO:0005634">
    <property type="term" value="C:nucleus"/>
    <property type="evidence" value="ECO:0007669"/>
    <property type="project" value="UniProtKB-SubCell"/>
</dbReference>
<dbReference type="Gene3D" id="1.10.10.60">
    <property type="entry name" value="Homeodomain-like"/>
    <property type="match status" value="1"/>
</dbReference>
<dbReference type="PANTHER" id="PTHR43874:SF67">
    <property type="entry name" value="TWO-COMPONENT RESPONSE REGULATOR ARR2"/>
    <property type="match status" value="1"/>
</dbReference>
<dbReference type="GO" id="GO:0009736">
    <property type="term" value="P:cytokinin-activated signaling pathway"/>
    <property type="evidence" value="ECO:0007669"/>
    <property type="project" value="InterPro"/>
</dbReference>
<keyword evidence="5 10" id="KW-0805">Transcription regulation</keyword>
<dbReference type="GO" id="GO:0003700">
    <property type="term" value="F:DNA-binding transcription factor activity"/>
    <property type="evidence" value="ECO:0007669"/>
    <property type="project" value="UniProtKB-UniRule"/>
</dbReference>
<dbReference type="GO" id="GO:0000160">
    <property type="term" value="P:phosphorelay signal transduction system"/>
    <property type="evidence" value="ECO:0007669"/>
    <property type="project" value="UniProtKB-KW"/>
</dbReference>
<dbReference type="InterPro" id="IPR011006">
    <property type="entry name" value="CheY-like_superfamily"/>
</dbReference>
<keyword evidence="7 10" id="KW-0010">Activator</keyword>
<dbReference type="NCBIfam" id="TIGR01557">
    <property type="entry name" value="myb_SHAQKYF"/>
    <property type="match status" value="1"/>
</dbReference>
<keyword evidence="3 11" id="KW-0597">Phosphoprotein</keyword>
<dbReference type="CDD" id="cd17584">
    <property type="entry name" value="REC_typeB_ARR-like"/>
    <property type="match status" value="1"/>
</dbReference>
<keyword evidence="8 10" id="KW-0804">Transcription</keyword>
<dbReference type="FunFam" id="1.10.10.60:FF:000007">
    <property type="entry name" value="Two-component response regulator"/>
    <property type="match status" value="1"/>
</dbReference>
<evidence type="ECO:0000256" key="2">
    <source>
        <dbReference type="ARBA" id="ARBA00006015"/>
    </source>
</evidence>
<evidence type="ECO:0000256" key="5">
    <source>
        <dbReference type="ARBA" id="ARBA00023015"/>
    </source>
</evidence>
<dbReference type="SMART" id="SM00448">
    <property type="entry name" value="REC"/>
    <property type="match status" value="1"/>
</dbReference>
<evidence type="ECO:0000256" key="6">
    <source>
        <dbReference type="ARBA" id="ARBA00023125"/>
    </source>
</evidence>
<reference evidence="15 16" key="1">
    <citation type="submission" date="2023-10" db="EMBL/GenBank/DDBJ databases">
        <title>Chromosome-scale genome assembly provides insights into flower coloration mechanisms of Canna indica.</title>
        <authorList>
            <person name="Li C."/>
        </authorList>
    </citation>
    <scope>NUCLEOTIDE SEQUENCE [LARGE SCALE GENOMIC DNA]</scope>
    <source>
        <tissue evidence="15">Flower</tissue>
    </source>
</reference>
<feature type="region of interest" description="Disordered" evidence="12">
    <location>
        <begin position="159"/>
        <end position="219"/>
    </location>
</feature>
<dbReference type="FunFam" id="3.40.50.2300:FF:000408">
    <property type="entry name" value="Two-component response regulator"/>
    <property type="match status" value="1"/>
</dbReference>
<evidence type="ECO:0000259" key="14">
    <source>
        <dbReference type="PROSITE" id="PS51294"/>
    </source>
</evidence>
<keyword evidence="4 10" id="KW-0902">Two-component regulatory system</keyword>
<evidence type="ECO:0000256" key="12">
    <source>
        <dbReference type="SAM" id="MobiDB-lite"/>
    </source>
</evidence>
<dbReference type="Pfam" id="PF00072">
    <property type="entry name" value="Response_reg"/>
    <property type="match status" value="1"/>
</dbReference>
<evidence type="ECO:0000313" key="16">
    <source>
        <dbReference type="Proteomes" id="UP001327560"/>
    </source>
</evidence>
<evidence type="ECO:0000256" key="10">
    <source>
        <dbReference type="PIRNR" id="PIRNR036392"/>
    </source>
</evidence>
<name>A0AAQ3JTE1_9LILI</name>
<dbReference type="InterPro" id="IPR045279">
    <property type="entry name" value="ARR-like"/>
</dbReference>
<dbReference type="InterPro" id="IPR006447">
    <property type="entry name" value="Myb_dom_plants"/>
</dbReference>
<feature type="domain" description="HTH myb-type" evidence="14">
    <location>
        <begin position="214"/>
        <end position="273"/>
    </location>
</feature>
<feature type="modified residue" description="4-aspartylphosphate" evidence="11">
    <location>
        <position position="84"/>
    </location>
</feature>
<dbReference type="Pfam" id="PF00249">
    <property type="entry name" value="Myb_DNA-binding"/>
    <property type="match status" value="1"/>
</dbReference>
<dbReference type="GO" id="GO:0003677">
    <property type="term" value="F:DNA binding"/>
    <property type="evidence" value="ECO:0007669"/>
    <property type="project" value="UniProtKB-KW"/>
</dbReference>
<dbReference type="AlphaFoldDB" id="A0AAQ3JTE1"/>
<evidence type="ECO:0000256" key="11">
    <source>
        <dbReference type="PROSITE-ProRule" id="PRU00169"/>
    </source>
</evidence>
<feature type="compositionally biased region" description="Basic and acidic residues" evidence="12">
    <location>
        <begin position="1"/>
        <end position="11"/>
    </location>
</feature>
<dbReference type="Gene3D" id="3.40.50.2300">
    <property type="match status" value="1"/>
</dbReference>
<feature type="domain" description="Response regulatory" evidence="13">
    <location>
        <begin position="33"/>
        <end position="148"/>
    </location>
</feature>
<gene>
    <name evidence="15" type="ORF">Cni_G04800</name>
</gene>
<dbReference type="Proteomes" id="UP001327560">
    <property type="component" value="Chromosome 2"/>
</dbReference>
<comment type="function">
    <text evidence="10">Transcriptional activator that binds specific DNA sequence.</text>
</comment>
<dbReference type="PROSITE" id="PS51294">
    <property type="entry name" value="HTH_MYB"/>
    <property type="match status" value="1"/>
</dbReference>
<organism evidence="15 16">
    <name type="scientific">Canna indica</name>
    <name type="common">Indian-shot</name>
    <dbReference type="NCBI Taxonomy" id="4628"/>
    <lineage>
        <taxon>Eukaryota</taxon>
        <taxon>Viridiplantae</taxon>
        <taxon>Streptophyta</taxon>
        <taxon>Embryophyta</taxon>
        <taxon>Tracheophyta</taxon>
        <taxon>Spermatophyta</taxon>
        <taxon>Magnoliopsida</taxon>
        <taxon>Liliopsida</taxon>
        <taxon>Zingiberales</taxon>
        <taxon>Cannaceae</taxon>
        <taxon>Canna</taxon>
    </lineage>
</organism>
<evidence type="ECO:0000256" key="9">
    <source>
        <dbReference type="ARBA" id="ARBA00023242"/>
    </source>
</evidence>
<evidence type="ECO:0000259" key="13">
    <source>
        <dbReference type="PROSITE" id="PS50110"/>
    </source>
</evidence>
<dbReference type="InterPro" id="IPR001789">
    <property type="entry name" value="Sig_transdc_resp-reg_receiver"/>
</dbReference>
<dbReference type="PANTHER" id="PTHR43874">
    <property type="entry name" value="TWO-COMPONENT RESPONSE REGULATOR"/>
    <property type="match status" value="1"/>
</dbReference>
<evidence type="ECO:0000256" key="7">
    <source>
        <dbReference type="ARBA" id="ARBA00023159"/>
    </source>
</evidence>
<keyword evidence="16" id="KW-1185">Reference proteome</keyword>
<dbReference type="InterPro" id="IPR017930">
    <property type="entry name" value="Myb_dom"/>
</dbReference>